<feature type="region of interest" description="Disordered" evidence="1">
    <location>
        <begin position="1"/>
        <end position="134"/>
    </location>
</feature>
<proteinExistence type="predicted"/>
<feature type="compositionally biased region" description="Basic residues" evidence="1">
    <location>
        <begin position="102"/>
        <end position="118"/>
    </location>
</feature>
<evidence type="ECO:0000256" key="1">
    <source>
        <dbReference type="SAM" id="MobiDB-lite"/>
    </source>
</evidence>
<dbReference type="EMBL" id="JBJQOH010000006">
    <property type="protein sequence ID" value="KAL3685693.1"/>
    <property type="molecule type" value="Genomic_DNA"/>
</dbReference>
<feature type="compositionally biased region" description="Acidic residues" evidence="1">
    <location>
        <begin position="1"/>
        <end position="10"/>
    </location>
</feature>
<accession>A0ABD3H2R4</accession>
<protein>
    <submittedName>
        <fullName evidence="2">Uncharacterized protein</fullName>
    </submittedName>
</protein>
<sequence length="285" mass="32822">MRTSDSDSDTDFTSSSSSSSSDSDDVRENSRKRGLKRRRSSSSNREDSSCSGSSSDEERKRRKSRSSRSKGKKISRRKEREDKDKRKEKKKKKSRGSDEKRERHHKRKEKRVKEKRKNRVLEDDPVTEKDEIATQSLPKSQFQLVNEAQIQQKELVWRSVELAKAKLASGELQKKKQEQMEMQRLYGSVDWREKKKLRAEKSRLERTVAAGKKLAKIEERESARMDAFRVALGLPTAEAQRQAEWRAEATRALAEVEALNKDKSSPPIIRGPSKPSKVIGPRLPS</sequence>
<dbReference type="AlphaFoldDB" id="A0ABD3H2R4"/>
<feature type="compositionally biased region" description="Basic residues" evidence="1">
    <location>
        <begin position="60"/>
        <end position="77"/>
    </location>
</feature>
<feature type="compositionally biased region" description="Basic and acidic residues" evidence="1">
    <location>
        <begin position="119"/>
        <end position="132"/>
    </location>
</feature>
<gene>
    <name evidence="2" type="ORF">R1sor_003715</name>
</gene>
<reference evidence="2 3" key="1">
    <citation type="submission" date="2024-09" db="EMBL/GenBank/DDBJ databases">
        <title>Chromosome-scale assembly of Riccia sorocarpa.</title>
        <authorList>
            <person name="Paukszto L."/>
        </authorList>
    </citation>
    <scope>NUCLEOTIDE SEQUENCE [LARGE SCALE GENOMIC DNA]</scope>
    <source>
        <strain evidence="2">LP-2024</strain>
        <tissue evidence="2">Aerial parts of the thallus</tissue>
    </source>
</reference>
<name>A0ABD3H2R4_9MARC</name>
<organism evidence="2 3">
    <name type="scientific">Riccia sorocarpa</name>
    <dbReference type="NCBI Taxonomy" id="122646"/>
    <lineage>
        <taxon>Eukaryota</taxon>
        <taxon>Viridiplantae</taxon>
        <taxon>Streptophyta</taxon>
        <taxon>Embryophyta</taxon>
        <taxon>Marchantiophyta</taxon>
        <taxon>Marchantiopsida</taxon>
        <taxon>Marchantiidae</taxon>
        <taxon>Marchantiales</taxon>
        <taxon>Ricciaceae</taxon>
        <taxon>Riccia</taxon>
    </lineage>
</organism>
<dbReference type="Proteomes" id="UP001633002">
    <property type="component" value="Unassembled WGS sequence"/>
</dbReference>
<feature type="compositionally biased region" description="Low complexity" evidence="1">
    <location>
        <begin position="11"/>
        <end position="21"/>
    </location>
</feature>
<keyword evidence="3" id="KW-1185">Reference proteome</keyword>
<evidence type="ECO:0000313" key="3">
    <source>
        <dbReference type="Proteomes" id="UP001633002"/>
    </source>
</evidence>
<evidence type="ECO:0000313" key="2">
    <source>
        <dbReference type="EMBL" id="KAL3685693.1"/>
    </source>
</evidence>
<comment type="caution">
    <text evidence="2">The sequence shown here is derived from an EMBL/GenBank/DDBJ whole genome shotgun (WGS) entry which is preliminary data.</text>
</comment>
<feature type="region of interest" description="Disordered" evidence="1">
    <location>
        <begin position="257"/>
        <end position="285"/>
    </location>
</feature>